<feature type="domain" description="COMPASS complex Set1 subunit N-SET" evidence="8">
    <location>
        <begin position="61"/>
        <end position="207"/>
    </location>
</feature>
<sequence>MPDESRPSTVVEPLPSLRPLSPLSVVSAKSDPAVAIKIEVDVKPTVPKKRKRTFPRRAIADEEEILRKFESGGFDEEDLGLLRAAFEQLRQNDETPWAHKLCWLNPPSVPSGSSESAAVKPSGRRSARKSEDVVVELMQHKTGCARTEGYYKLSHKQKRSLIRRAECTFERTAVQSEQDVTAARQQVQAGREARSMQRRILTSLGTD</sequence>
<keyword evidence="2" id="KW-0489">Methyltransferase</keyword>
<feature type="region of interest" description="Disordered" evidence="7">
    <location>
        <begin position="109"/>
        <end position="132"/>
    </location>
</feature>
<evidence type="ECO:0000259" key="8">
    <source>
        <dbReference type="SMART" id="SM01291"/>
    </source>
</evidence>
<evidence type="ECO:0000256" key="1">
    <source>
        <dbReference type="ARBA" id="ARBA00004123"/>
    </source>
</evidence>
<name>A0A914VJ10_9BILA</name>
<evidence type="ECO:0000256" key="6">
    <source>
        <dbReference type="ARBA" id="ARBA00023242"/>
    </source>
</evidence>
<protein>
    <submittedName>
        <fullName evidence="10">COMPASS complex Set1 subunit N-SET domain-containing protein</fullName>
    </submittedName>
</protein>
<dbReference type="Proteomes" id="UP000887566">
    <property type="component" value="Unplaced"/>
</dbReference>
<dbReference type="Pfam" id="PF11764">
    <property type="entry name" value="N-SET"/>
    <property type="match status" value="1"/>
</dbReference>
<keyword evidence="9" id="KW-1185">Reference proteome</keyword>
<dbReference type="AlphaFoldDB" id="A0A914VJ10"/>
<evidence type="ECO:0000313" key="9">
    <source>
        <dbReference type="Proteomes" id="UP000887566"/>
    </source>
</evidence>
<evidence type="ECO:0000256" key="3">
    <source>
        <dbReference type="ARBA" id="ARBA00022679"/>
    </source>
</evidence>
<comment type="subcellular location">
    <subcellularLocation>
        <location evidence="1">Nucleus</location>
    </subcellularLocation>
</comment>
<evidence type="ECO:0000256" key="4">
    <source>
        <dbReference type="ARBA" id="ARBA00022691"/>
    </source>
</evidence>
<dbReference type="InterPro" id="IPR044570">
    <property type="entry name" value="Set1-like"/>
</dbReference>
<evidence type="ECO:0000256" key="7">
    <source>
        <dbReference type="SAM" id="MobiDB-lite"/>
    </source>
</evidence>
<dbReference type="SMART" id="SM01291">
    <property type="entry name" value="N-SET"/>
    <property type="match status" value="1"/>
</dbReference>
<dbReference type="GO" id="GO:0042800">
    <property type="term" value="F:histone H3K4 methyltransferase activity"/>
    <property type="evidence" value="ECO:0007669"/>
    <property type="project" value="InterPro"/>
</dbReference>
<evidence type="ECO:0000256" key="5">
    <source>
        <dbReference type="ARBA" id="ARBA00022853"/>
    </source>
</evidence>
<dbReference type="GO" id="GO:0032259">
    <property type="term" value="P:methylation"/>
    <property type="evidence" value="ECO:0007669"/>
    <property type="project" value="UniProtKB-KW"/>
</dbReference>
<reference evidence="10" key="1">
    <citation type="submission" date="2022-11" db="UniProtKB">
        <authorList>
            <consortium name="WormBaseParasite"/>
        </authorList>
    </citation>
    <scope>IDENTIFICATION</scope>
</reference>
<feature type="region of interest" description="Disordered" evidence="7">
    <location>
        <begin position="185"/>
        <end position="207"/>
    </location>
</feature>
<dbReference type="GO" id="GO:0048188">
    <property type="term" value="C:Set1C/COMPASS complex"/>
    <property type="evidence" value="ECO:0007669"/>
    <property type="project" value="TreeGrafter"/>
</dbReference>
<keyword evidence="5" id="KW-0156">Chromatin regulator</keyword>
<organism evidence="9 10">
    <name type="scientific">Plectus sambesii</name>
    <dbReference type="NCBI Taxonomy" id="2011161"/>
    <lineage>
        <taxon>Eukaryota</taxon>
        <taxon>Metazoa</taxon>
        <taxon>Ecdysozoa</taxon>
        <taxon>Nematoda</taxon>
        <taxon>Chromadorea</taxon>
        <taxon>Plectida</taxon>
        <taxon>Plectina</taxon>
        <taxon>Plectoidea</taxon>
        <taxon>Plectidae</taxon>
        <taxon>Plectus</taxon>
    </lineage>
</organism>
<dbReference type="WBParaSite" id="PSAMB.scaffold20685size705.g38111.t1">
    <property type="protein sequence ID" value="PSAMB.scaffold20685size705.g38111.t1"/>
    <property type="gene ID" value="PSAMB.scaffold20685size705.g38111"/>
</dbReference>
<dbReference type="InterPro" id="IPR024657">
    <property type="entry name" value="COMPASS_Set1_N-SET"/>
</dbReference>
<evidence type="ECO:0000313" key="10">
    <source>
        <dbReference type="WBParaSite" id="PSAMB.scaffold20685size705.g38111.t1"/>
    </source>
</evidence>
<dbReference type="PANTHER" id="PTHR45814">
    <property type="entry name" value="HISTONE-LYSINE N-METHYLTRANSFERASE SETD1"/>
    <property type="match status" value="1"/>
</dbReference>
<evidence type="ECO:0000256" key="2">
    <source>
        <dbReference type="ARBA" id="ARBA00022603"/>
    </source>
</evidence>
<keyword evidence="6" id="KW-0539">Nucleus</keyword>
<keyword evidence="4" id="KW-0949">S-adenosyl-L-methionine</keyword>
<accession>A0A914VJ10</accession>
<dbReference type="PANTHER" id="PTHR45814:SF2">
    <property type="entry name" value="HISTONE-LYSINE N-METHYLTRANSFERASE SETD1"/>
    <property type="match status" value="1"/>
</dbReference>
<proteinExistence type="predicted"/>
<keyword evidence="3" id="KW-0808">Transferase</keyword>